<feature type="region of interest" description="Disordered" evidence="1">
    <location>
        <begin position="75"/>
        <end position="95"/>
    </location>
</feature>
<evidence type="ECO:0000313" key="3">
    <source>
        <dbReference type="Proteomes" id="UP000298493"/>
    </source>
</evidence>
<accession>A0A4Z1P2J7</accession>
<dbReference type="AlphaFoldDB" id="A0A4Z1P2J7"/>
<proteinExistence type="predicted"/>
<evidence type="ECO:0000256" key="1">
    <source>
        <dbReference type="SAM" id="MobiDB-lite"/>
    </source>
</evidence>
<sequence>MRWQTIKVTIWQLRKFQQSAVRSKCVKILTVQVDDVRLRTASSIAGVRSIVTTPQIRATLDDDYGKARGTGRHWTGGIRSFGGRAGQQKTTDPPAVRHLPERLERDTNRDVLACSFFAR</sequence>
<protein>
    <submittedName>
        <fullName evidence="2">Uncharacterized protein</fullName>
    </submittedName>
</protein>
<evidence type="ECO:0000313" key="2">
    <source>
        <dbReference type="EMBL" id="TID22085.1"/>
    </source>
</evidence>
<dbReference type="Proteomes" id="UP000298493">
    <property type="component" value="Unassembled WGS sequence"/>
</dbReference>
<keyword evidence="3" id="KW-1185">Reference proteome</keyword>
<comment type="caution">
    <text evidence="2">The sequence shown here is derived from an EMBL/GenBank/DDBJ whole genome shotgun (WGS) entry which is preliminary data.</text>
</comment>
<gene>
    <name evidence="2" type="ORF">E6O75_ATG10879</name>
</gene>
<dbReference type="EMBL" id="SNSC02000008">
    <property type="protein sequence ID" value="TID22085.1"/>
    <property type="molecule type" value="Genomic_DNA"/>
</dbReference>
<reference evidence="2 3" key="1">
    <citation type="submission" date="2019-04" db="EMBL/GenBank/DDBJ databases">
        <title>High contiguity whole genome sequence and gene annotation resource for two Venturia nashicola isolates.</title>
        <authorList>
            <person name="Prokchorchik M."/>
            <person name="Won K."/>
            <person name="Lee Y."/>
            <person name="Choi E.D."/>
            <person name="Segonzac C."/>
            <person name="Sohn K.H."/>
        </authorList>
    </citation>
    <scope>NUCLEOTIDE SEQUENCE [LARGE SCALE GENOMIC DNA]</scope>
    <source>
        <strain evidence="2 3">PRI2</strain>
    </source>
</reference>
<name>A0A4Z1P2J7_9PEZI</name>
<organism evidence="2 3">
    <name type="scientific">Venturia nashicola</name>
    <dbReference type="NCBI Taxonomy" id="86259"/>
    <lineage>
        <taxon>Eukaryota</taxon>
        <taxon>Fungi</taxon>
        <taxon>Dikarya</taxon>
        <taxon>Ascomycota</taxon>
        <taxon>Pezizomycotina</taxon>
        <taxon>Dothideomycetes</taxon>
        <taxon>Pleosporomycetidae</taxon>
        <taxon>Venturiales</taxon>
        <taxon>Venturiaceae</taxon>
        <taxon>Venturia</taxon>
    </lineage>
</organism>